<feature type="compositionally biased region" description="Gly residues" evidence="18">
    <location>
        <begin position="1199"/>
        <end position="1208"/>
    </location>
</feature>
<keyword evidence="12 15" id="KW-0206">Cytoskeleton</keyword>
<comment type="function">
    <text evidence="15">Positively regulates the activity of the minus-end directed microtubule motor protein dynein. May enhance dynein-mediated microtubule sliding by targeting dynein to the microtubule plus end. Required for nuclear migration during vegetative growth as well as development. Required for retrograde early endosome (EE) transport from the hyphal tip. Required for localization of dynein to the mitotic spindle poles. Recruits additional proteins to the dynein complex at SPBs.</text>
</comment>
<evidence type="ECO:0000256" key="5">
    <source>
        <dbReference type="ARBA" id="ARBA00022574"/>
    </source>
</evidence>
<dbReference type="InterPro" id="IPR020472">
    <property type="entry name" value="WD40_PAC1"/>
</dbReference>
<dbReference type="EMBL" id="VFLP01000049">
    <property type="protein sequence ID" value="TRX91031.1"/>
    <property type="molecule type" value="Genomic_DNA"/>
</dbReference>
<evidence type="ECO:0000256" key="2">
    <source>
        <dbReference type="ARBA" id="ARBA00006285"/>
    </source>
</evidence>
<feature type="compositionally biased region" description="Polar residues" evidence="18">
    <location>
        <begin position="420"/>
        <end position="431"/>
    </location>
</feature>
<evidence type="ECO:0000256" key="3">
    <source>
        <dbReference type="ARBA" id="ARBA00022448"/>
    </source>
</evidence>
<evidence type="ECO:0000256" key="9">
    <source>
        <dbReference type="ARBA" id="ARBA00022776"/>
    </source>
</evidence>
<dbReference type="Proteomes" id="UP000319160">
    <property type="component" value="Unassembled WGS sequence"/>
</dbReference>
<feature type="region of interest" description="Disordered" evidence="18">
    <location>
        <begin position="79"/>
        <end position="106"/>
    </location>
</feature>
<dbReference type="InterPro" id="IPR006594">
    <property type="entry name" value="LisH"/>
</dbReference>
<keyword evidence="23" id="KW-1185">Reference proteome</keyword>
<keyword evidence="4 15" id="KW-0963">Cytoplasm</keyword>
<keyword evidence="11 15" id="KW-0175">Coiled coil</keyword>
<dbReference type="SUPFAM" id="SSF50978">
    <property type="entry name" value="WD40 repeat-like"/>
    <property type="match status" value="1"/>
</dbReference>
<comment type="subcellular location">
    <subcellularLocation>
        <location evidence="15">Cytoplasm</location>
        <location evidence="15">Cytoskeleton</location>
    </subcellularLocation>
    <subcellularLocation>
        <location evidence="15">Cytoplasm</location>
        <location evidence="15">Cytoskeleton</location>
        <location evidence="15">Spindle pole</location>
    </subcellularLocation>
    <text evidence="15">Localizes to the plus ends of microtubules at the hyphal tip and the mitotic spindle poles.</text>
</comment>
<dbReference type="Gene3D" id="2.130.10.10">
    <property type="entry name" value="YVTN repeat-like/Quinoprotein amine dehydrogenase"/>
    <property type="match status" value="1"/>
</dbReference>
<dbReference type="STRING" id="2512241.A0A553HSW0"/>
<comment type="domain">
    <text evidence="15">Dimerization mediated by the LisH domain may be required to activate dynein.</text>
</comment>
<dbReference type="PROSITE" id="PS50294">
    <property type="entry name" value="WD_REPEATS_REGION"/>
    <property type="match status" value="5"/>
</dbReference>
<keyword evidence="8" id="KW-0677">Repeat</keyword>
<comment type="catalytic activity">
    <reaction evidence="1">
        <text>Hydrolysis of terminal non-reducing N-acetyl-D-hexosamine residues in N-acetyl-beta-D-hexosaminides.</text>
        <dbReference type="EC" id="3.2.1.52"/>
    </reaction>
</comment>
<evidence type="ECO:0000256" key="18">
    <source>
        <dbReference type="SAM" id="MobiDB-lite"/>
    </source>
</evidence>
<keyword evidence="5 17" id="KW-0853">WD repeat</keyword>
<dbReference type="PROSITE" id="PS50082">
    <property type="entry name" value="WD_REPEATS_2"/>
    <property type="match status" value="6"/>
</dbReference>
<dbReference type="GO" id="GO:0023052">
    <property type="term" value="P:signaling"/>
    <property type="evidence" value="ECO:0007669"/>
    <property type="project" value="UniProtKB-ARBA"/>
</dbReference>
<keyword evidence="3 15" id="KW-0813">Transport</keyword>
<protein>
    <recommendedName>
        <fullName evidence="15">Nuclear distribution protein PAC1</fullName>
    </recommendedName>
    <alternativeName>
        <fullName evidence="15">Lissencephaly-1 homolog</fullName>
        <shortName evidence="15">LIS-1</shortName>
    </alternativeName>
    <alternativeName>
        <fullName evidence="15">nudF homolog</fullName>
    </alternativeName>
</protein>
<dbReference type="GO" id="GO:0005875">
    <property type="term" value="C:microtubule associated complex"/>
    <property type="evidence" value="ECO:0007669"/>
    <property type="project" value="UniProtKB-UniRule"/>
</dbReference>
<dbReference type="GO" id="GO:0051301">
    <property type="term" value="P:cell division"/>
    <property type="evidence" value="ECO:0007669"/>
    <property type="project" value="UniProtKB-KW"/>
</dbReference>
<dbReference type="Pfam" id="PF00400">
    <property type="entry name" value="WD40"/>
    <property type="match status" value="6"/>
</dbReference>
<gene>
    <name evidence="15" type="primary">PAC1</name>
    <name evidence="15" type="synonym">LIS1</name>
    <name evidence="22" type="ORF">FHL15_008013</name>
</gene>
<dbReference type="GO" id="GO:0005975">
    <property type="term" value="P:carbohydrate metabolic process"/>
    <property type="evidence" value="ECO:0007669"/>
    <property type="project" value="InterPro"/>
</dbReference>
<proteinExistence type="inferred from homology"/>
<dbReference type="InterPro" id="IPR015883">
    <property type="entry name" value="Glyco_hydro_20_cat"/>
</dbReference>
<feature type="active site" description="Proton donor" evidence="16">
    <location>
        <position position="800"/>
    </location>
</feature>
<feature type="repeat" description="WD" evidence="17">
    <location>
        <begin position="153"/>
        <end position="187"/>
    </location>
</feature>
<feature type="region of interest" description="Disordered" evidence="18">
    <location>
        <begin position="1191"/>
        <end position="1229"/>
    </location>
</feature>
<evidence type="ECO:0000256" key="10">
    <source>
        <dbReference type="ARBA" id="ARBA00022801"/>
    </source>
</evidence>
<evidence type="ECO:0000256" key="14">
    <source>
        <dbReference type="ARBA" id="ARBA00023306"/>
    </source>
</evidence>
<dbReference type="Pfam" id="PF24951">
    <property type="entry name" value="LisH_PAC1"/>
    <property type="match status" value="1"/>
</dbReference>
<dbReference type="PROSITE" id="PS00678">
    <property type="entry name" value="WD_REPEATS_1"/>
    <property type="match status" value="2"/>
</dbReference>
<name>A0A553HSW0_9PEZI</name>
<evidence type="ECO:0000256" key="7">
    <source>
        <dbReference type="ARBA" id="ARBA00022701"/>
    </source>
</evidence>
<dbReference type="GO" id="GO:0000132">
    <property type="term" value="P:establishment of mitotic spindle orientation"/>
    <property type="evidence" value="ECO:0007669"/>
    <property type="project" value="UniProtKB-UniRule"/>
</dbReference>
<dbReference type="AlphaFoldDB" id="A0A553HSW0"/>
<keyword evidence="14 15" id="KW-0131">Cell cycle</keyword>
<evidence type="ECO:0000256" key="13">
    <source>
        <dbReference type="ARBA" id="ARBA00023295"/>
    </source>
</evidence>
<dbReference type="SUPFAM" id="SSF55545">
    <property type="entry name" value="beta-N-acetylhexosaminidase-like domain"/>
    <property type="match status" value="1"/>
</dbReference>
<dbReference type="GO" id="GO:0051012">
    <property type="term" value="P:microtubule sliding"/>
    <property type="evidence" value="ECO:0007669"/>
    <property type="project" value="UniProtKB-UniRule"/>
</dbReference>
<evidence type="ECO:0000259" key="21">
    <source>
        <dbReference type="Pfam" id="PF24951"/>
    </source>
</evidence>
<accession>A0A553HSW0</accession>
<dbReference type="Pfam" id="PF02838">
    <property type="entry name" value="Glyco_hydro_20b"/>
    <property type="match status" value="1"/>
</dbReference>
<feature type="repeat" description="WD" evidence="17">
    <location>
        <begin position="331"/>
        <end position="345"/>
    </location>
</feature>
<sequence length="1229" mass="134308">MTQLLTPRQAEELHKAIIAYLASNNLPDTAAALRTELGLTETFDDATSKKYEGLLEKKWTSVVRLQKKIMDLESRNATLQSEMDNATPTSLSRRNQDPTSWLPRSPARHTLQSHREPITCVAFHPVFSSLASGSEDYTIKIWDWELGELERTIKGHTKAVLDVDFGGPRGGTLLASCSSDLTIKLWDPSDEYKNIRTLPGHDHSVSAVRFIPSGAAGAPSSGNLLVSASRDKTLRVWDVSTGYCVKTIRGHADWVRDVCPSLDGRYLLSAGNDQTARLWDISLANPESKLTLVGHEHTIECCTLAPPSTYPHLAQLAGLKKPPPASSAAEFMATGSRDKSIRIWDARGNCIKTLNGHDNWVRALVFHPGGKYLLSVADDKTLRCWDLTQEGRCVKTLLDAHGHFVSCLRWAPGIVREPVTNGNNEGSNGAVNGTPKPGAPASEVQIRCVIATGSVDLNIRSHRDTLNAMYTVFLLALSGAVSASFQLLPPTQLSSHDALASGFSLDSISTTVYITKSLASYRDTGGLTLIPPSGLEFAQLFVADLNEASPKEWTLKVIDVAPTNATGIILEQFQGNTASLSYENGNPTEEGYVLEIGANRAVISGSGARGTWWGTRTLLQQLTVSNWTVLPASRIVDAPAYATRGFMLDAGRKWYAPSFLKELCTYASFFKMSEFHYHTSDNYPLNRGHNDTWNEVYSQFSLRPESEDLQELVQRRNETLTRADFEDLQRHCAARGITIIPEMEAPGHCLSITKWKPELALDKEDLLNLTHPDSVPTVKKIWDEFLPWFQTKEVHIGADEYDSTLANDYIGFVNELSAFINATAGKRVRIWGTEEPSETLAIDPNVIIQHWQYGQSDPVALYKSGYNIINTEDWWAYMSIKNDHSPILPAPYPQFFNETRVLNFGGRGGWQWEPSLFNPVNLTEQLPSGAAVGKEKGNNKGAILAAWNDNGPDASTQLEAYYAVRRGIPLVAARAWSGKRGVRIETGTINESLDFLAAQAPGQNLDRRITNQTDEARRQGALISWTRGNDGSTTDDGGEVHLGYGSKGVNYTLALSVTGPFTLSSDDATLTMSGDGSLVFVADGWEYPLRSVAEGDGFDPGAPGRIWANVTSSSHTPLTINVPANITVTSDVIGGSRVYVNGTFTGRFEVFVFGGRNTVFSWSQMAFVAPVDVIRGGGVKSLVLWEGVRAPEREEETGNGNGGNGGNESGPVRSGGASDYRNRASSSLC</sequence>
<dbReference type="FunFam" id="2.130.10.10:FF:000342">
    <property type="entry name" value="Nuclear distribution protein PAC1"/>
    <property type="match status" value="1"/>
</dbReference>
<keyword evidence="10" id="KW-0378">Hydrolase</keyword>
<dbReference type="PANTHER" id="PTHR43678">
    <property type="entry name" value="PUTATIVE (AFU_ORTHOLOGUE AFUA_2G00640)-RELATED"/>
    <property type="match status" value="1"/>
</dbReference>
<evidence type="ECO:0000256" key="11">
    <source>
        <dbReference type="ARBA" id="ARBA00023054"/>
    </source>
</evidence>
<dbReference type="Gene3D" id="1.20.960.30">
    <property type="match status" value="1"/>
</dbReference>
<evidence type="ECO:0000256" key="4">
    <source>
        <dbReference type="ARBA" id="ARBA00022490"/>
    </source>
</evidence>
<dbReference type="InterPro" id="IPR052764">
    <property type="entry name" value="GH20_Enzymes"/>
</dbReference>
<dbReference type="InterPro" id="IPR017853">
    <property type="entry name" value="GH"/>
</dbReference>
<dbReference type="GO" id="GO:0070840">
    <property type="term" value="F:dynein complex binding"/>
    <property type="evidence" value="ECO:0007669"/>
    <property type="project" value="UniProtKB-UniRule"/>
</dbReference>
<evidence type="ECO:0000256" key="15">
    <source>
        <dbReference type="HAMAP-Rule" id="MF_03141"/>
    </source>
</evidence>
<evidence type="ECO:0000256" key="1">
    <source>
        <dbReference type="ARBA" id="ARBA00001231"/>
    </source>
</evidence>
<dbReference type="CDD" id="cd00200">
    <property type="entry name" value="WD40"/>
    <property type="match status" value="1"/>
</dbReference>
<dbReference type="InterPro" id="IPR036322">
    <property type="entry name" value="WD40_repeat_dom_sf"/>
</dbReference>
<dbReference type="InterPro" id="IPR019775">
    <property type="entry name" value="WD40_repeat_CS"/>
</dbReference>
<dbReference type="InterPro" id="IPR025705">
    <property type="entry name" value="Beta_hexosaminidase_sua/sub"/>
</dbReference>
<organism evidence="22 23">
    <name type="scientific">Xylaria flabelliformis</name>
    <dbReference type="NCBI Taxonomy" id="2512241"/>
    <lineage>
        <taxon>Eukaryota</taxon>
        <taxon>Fungi</taxon>
        <taxon>Dikarya</taxon>
        <taxon>Ascomycota</taxon>
        <taxon>Pezizomycotina</taxon>
        <taxon>Sordariomycetes</taxon>
        <taxon>Xylariomycetidae</taxon>
        <taxon>Xylariales</taxon>
        <taxon>Xylariaceae</taxon>
        <taxon>Xylaria</taxon>
    </lineage>
</organism>
<dbReference type="GO" id="GO:0005874">
    <property type="term" value="C:microtubule"/>
    <property type="evidence" value="ECO:0007669"/>
    <property type="project" value="UniProtKB-KW"/>
</dbReference>
<evidence type="ECO:0000313" key="23">
    <source>
        <dbReference type="Proteomes" id="UP000319160"/>
    </source>
</evidence>
<keyword evidence="9 15" id="KW-0498">Mitosis</keyword>
<dbReference type="GO" id="GO:0005737">
    <property type="term" value="C:cytoplasm"/>
    <property type="evidence" value="ECO:0007669"/>
    <property type="project" value="UniProtKB-UniRule"/>
</dbReference>
<dbReference type="SUPFAM" id="SSF51445">
    <property type="entry name" value="(Trans)glycosidases"/>
    <property type="match status" value="1"/>
</dbReference>
<dbReference type="Pfam" id="PF00728">
    <property type="entry name" value="Glyco_hydro_20"/>
    <property type="match status" value="1"/>
</dbReference>
<feature type="domain" description="Glycoside hydrolase family 20 catalytic" evidence="19">
    <location>
        <begin position="641"/>
        <end position="889"/>
    </location>
</feature>
<evidence type="ECO:0000259" key="19">
    <source>
        <dbReference type="Pfam" id="PF00728"/>
    </source>
</evidence>
<dbReference type="CDD" id="cd06564">
    <property type="entry name" value="GH20_DspB_LnbB-like"/>
    <property type="match status" value="1"/>
</dbReference>
<comment type="subunit">
    <text evidence="15">Self-associates. Interacts with NDL1 and dynein.</text>
</comment>
<evidence type="ECO:0000256" key="16">
    <source>
        <dbReference type="PIRSR" id="PIRSR625705-1"/>
    </source>
</evidence>
<dbReference type="InterPro" id="IPR056795">
    <property type="entry name" value="PAC1-like_LisH-like_dom"/>
</dbReference>
<keyword evidence="13" id="KW-0326">Glycosidase</keyword>
<dbReference type="Gene3D" id="3.30.379.10">
    <property type="entry name" value="Chitobiase/beta-hexosaminidase domain 2-like"/>
    <property type="match status" value="1"/>
</dbReference>
<dbReference type="InterPro" id="IPR037190">
    <property type="entry name" value="LIS1_N"/>
</dbReference>
<feature type="repeat" description="WD" evidence="17">
    <location>
        <begin position="354"/>
        <end position="387"/>
    </location>
</feature>
<dbReference type="GO" id="GO:0004563">
    <property type="term" value="F:beta-N-acetylhexosaminidase activity"/>
    <property type="evidence" value="ECO:0007669"/>
    <property type="project" value="UniProtKB-EC"/>
</dbReference>
<dbReference type="SMART" id="SM00320">
    <property type="entry name" value="WD40"/>
    <property type="match status" value="7"/>
</dbReference>
<comment type="caution">
    <text evidence="22">The sequence shown here is derived from an EMBL/GenBank/DDBJ whole genome shotgun (WGS) entry which is preliminary data.</text>
</comment>
<dbReference type="FunFam" id="1.20.960.30:FF:000002">
    <property type="entry name" value="Platelet-activating factor acetylhydrolase ib"/>
    <property type="match status" value="1"/>
</dbReference>
<dbReference type="Gene3D" id="3.20.20.80">
    <property type="entry name" value="Glycosidases"/>
    <property type="match status" value="1"/>
</dbReference>
<comment type="similarity">
    <text evidence="2">Belongs to the glycosyl hydrolase 20 family.</text>
</comment>
<feature type="repeat" description="WD" evidence="17">
    <location>
        <begin position="111"/>
        <end position="152"/>
    </location>
</feature>
<evidence type="ECO:0000259" key="20">
    <source>
        <dbReference type="Pfam" id="PF02838"/>
    </source>
</evidence>
<feature type="domain" description="Beta-hexosaminidase bacterial type N-terminal" evidence="20">
    <location>
        <begin position="575"/>
        <end position="638"/>
    </location>
</feature>
<dbReference type="PRINTS" id="PR00320">
    <property type="entry name" value="GPROTEINBRPT"/>
</dbReference>
<dbReference type="InterPro" id="IPR015943">
    <property type="entry name" value="WD40/YVTN_repeat-like_dom_sf"/>
</dbReference>
<keyword evidence="7 15" id="KW-0493">Microtubule</keyword>
<feature type="domain" description="PAC1-like LisH-like dimerisation" evidence="21">
    <location>
        <begin position="7"/>
        <end position="42"/>
    </location>
</feature>
<evidence type="ECO:0000256" key="17">
    <source>
        <dbReference type="PROSITE-ProRule" id="PRU00221"/>
    </source>
</evidence>
<feature type="repeat" description="WD" evidence="17">
    <location>
        <begin position="248"/>
        <end position="282"/>
    </location>
</feature>
<evidence type="ECO:0000256" key="12">
    <source>
        <dbReference type="ARBA" id="ARBA00023212"/>
    </source>
</evidence>
<evidence type="ECO:0000256" key="8">
    <source>
        <dbReference type="ARBA" id="ARBA00022737"/>
    </source>
</evidence>
<feature type="compositionally biased region" description="Polar residues" evidence="18">
    <location>
        <begin position="79"/>
        <end position="99"/>
    </location>
</feature>
<feature type="region of interest" description="Disordered" evidence="18">
    <location>
        <begin position="419"/>
        <end position="439"/>
    </location>
</feature>
<dbReference type="InterPro" id="IPR001680">
    <property type="entry name" value="WD40_rpt"/>
</dbReference>
<dbReference type="PROSITE" id="PS50896">
    <property type="entry name" value="LISH"/>
    <property type="match status" value="1"/>
</dbReference>
<dbReference type="InterPro" id="IPR017252">
    <property type="entry name" value="Dynein_regulator_LIS1"/>
</dbReference>
<comment type="similarity">
    <text evidence="15">Belongs to the WD repeat LIS1/nudF family.</text>
</comment>
<reference evidence="23" key="1">
    <citation type="submission" date="2019-06" db="EMBL/GenBank/DDBJ databases">
        <title>Draft genome sequence of the griseofulvin-producing fungus Xylaria cubensis strain G536.</title>
        <authorList>
            <person name="Mead M.E."/>
            <person name="Raja H.A."/>
            <person name="Steenwyk J.L."/>
            <person name="Knowles S.L."/>
            <person name="Oberlies N.H."/>
            <person name="Rokas A."/>
        </authorList>
    </citation>
    <scope>NUCLEOTIDE SEQUENCE [LARGE SCALE GENOMIC DNA]</scope>
    <source>
        <strain evidence="23">G536</strain>
    </source>
</reference>
<dbReference type="SUPFAM" id="SSF109925">
    <property type="entry name" value="Lissencephaly-1 protein (Lis-1, PAF-AH alpha) N-terminal domain"/>
    <property type="match status" value="1"/>
</dbReference>
<feature type="repeat" description="WD" evidence="17">
    <location>
        <begin position="198"/>
        <end position="247"/>
    </location>
</feature>
<dbReference type="GO" id="GO:0000922">
    <property type="term" value="C:spindle pole"/>
    <property type="evidence" value="ECO:0007669"/>
    <property type="project" value="UniProtKB-SubCell"/>
</dbReference>
<dbReference type="PANTHER" id="PTHR43678:SF1">
    <property type="entry name" value="BETA-N-ACETYLHEXOSAMINIDASE"/>
    <property type="match status" value="1"/>
</dbReference>
<keyword evidence="6 15" id="KW-0132">Cell division</keyword>
<dbReference type="InterPro" id="IPR015882">
    <property type="entry name" value="HEX_bac_N"/>
</dbReference>
<evidence type="ECO:0000313" key="22">
    <source>
        <dbReference type="EMBL" id="TRX91031.1"/>
    </source>
</evidence>
<dbReference type="OrthoDB" id="428480at2759"/>
<dbReference type="GO" id="GO:0007154">
    <property type="term" value="P:cell communication"/>
    <property type="evidence" value="ECO:0007669"/>
    <property type="project" value="UniProtKB-ARBA"/>
</dbReference>
<evidence type="ECO:0000256" key="6">
    <source>
        <dbReference type="ARBA" id="ARBA00022618"/>
    </source>
</evidence>
<dbReference type="HAMAP" id="MF_03141">
    <property type="entry name" value="lis1"/>
    <property type="match status" value="1"/>
</dbReference>
<dbReference type="InterPro" id="IPR029018">
    <property type="entry name" value="Hex-like_dom2"/>
</dbReference>
<dbReference type="PRINTS" id="PR00738">
    <property type="entry name" value="GLHYDRLASE20"/>
</dbReference>